<keyword evidence="2" id="KW-0812">Transmembrane</keyword>
<gene>
    <name evidence="3" type="ORF">M0813_01442</name>
</gene>
<sequence>MTNQERGEIQCISMFLEYLITAFFYQLFPTSIITRAVFAPLFYLIRLGGISFLFHSVGSFHLILPSFRIFLTLLLPLHLAFESITITRSVKYYSGIAWSDSKWINRILRIVVVFFGTIIIAVCIYFIWDVKEDSIFIEVSLYCLIGYMSFLIIWVGFRHRQPVFAIMTVILLCFSLVSWRVFRTNSSAGRSAMPNNGGSSQGGINMTEKEQGRFRDLTYRLFTLVEQSIQNKQKQEPLTENIDLEGQFKTIGNDIKTIWGPKLLKLNSVKMWLKMITTVSRILIAIIAITSSTTEYKDPDQESEEMKTNPEQGHKSNKQILKILKKIEKRKEGKKKAEKDENINWEIENLKLLNVELNDFRQKLIINSSGWKGQYYLKIINYNNNINKQQKYLKWVGSTSILKLRNFTNYLNRYSYVYDKNKLKTKFCNLCKKHLNQDTDEDIDHFLWDCPFYGKNRKIWINELIQINKNNKQLKNNILDIIRNKDSLFILSLVNDKENYDSLLKFLNKNLEIRAVRGN</sequence>
<feature type="coiled-coil region" evidence="1">
    <location>
        <begin position="457"/>
        <end position="484"/>
    </location>
</feature>
<evidence type="ECO:0000313" key="3">
    <source>
        <dbReference type="EMBL" id="KAJ6253393.1"/>
    </source>
</evidence>
<evidence type="ECO:0008006" key="5">
    <source>
        <dbReference type="Google" id="ProtNLM"/>
    </source>
</evidence>
<feature type="transmembrane region" description="Helical" evidence="2">
    <location>
        <begin position="135"/>
        <end position="157"/>
    </location>
</feature>
<feature type="transmembrane region" description="Helical" evidence="2">
    <location>
        <begin position="163"/>
        <end position="182"/>
    </location>
</feature>
<keyword evidence="2" id="KW-0472">Membrane</keyword>
<comment type="caution">
    <text evidence="3">The sequence shown here is derived from an EMBL/GenBank/DDBJ whole genome shotgun (WGS) entry which is preliminary data.</text>
</comment>
<proteinExistence type="predicted"/>
<evidence type="ECO:0000256" key="2">
    <source>
        <dbReference type="SAM" id="Phobius"/>
    </source>
</evidence>
<evidence type="ECO:0000256" key="1">
    <source>
        <dbReference type="SAM" id="Coils"/>
    </source>
</evidence>
<feature type="transmembrane region" description="Helical" evidence="2">
    <location>
        <begin position="40"/>
        <end position="62"/>
    </location>
</feature>
<organism evidence="3 4">
    <name type="scientific">Anaeramoeba flamelloides</name>
    <dbReference type="NCBI Taxonomy" id="1746091"/>
    <lineage>
        <taxon>Eukaryota</taxon>
        <taxon>Metamonada</taxon>
        <taxon>Anaeramoebidae</taxon>
        <taxon>Anaeramoeba</taxon>
    </lineage>
</organism>
<protein>
    <recommendedName>
        <fullName evidence="5">Reverse transcriptase zinc-binding domain-containing protein</fullName>
    </recommendedName>
</protein>
<keyword evidence="2" id="KW-1133">Transmembrane helix</keyword>
<dbReference type="Proteomes" id="UP001150062">
    <property type="component" value="Unassembled WGS sequence"/>
</dbReference>
<reference evidence="3" key="1">
    <citation type="submission" date="2022-08" db="EMBL/GenBank/DDBJ databases">
        <title>Novel sulfate-reducing endosymbionts in the free-living metamonad Anaeramoeba.</title>
        <authorList>
            <person name="Jerlstrom-Hultqvist J."/>
            <person name="Cepicka I."/>
            <person name="Gallot-Lavallee L."/>
            <person name="Salas-Leiva D."/>
            <person name="Curtis B.A."/>
            <person name="Zahonova K."/>
            <person name="Pipaliya S."/>
            <person name="Dacks J."/>
            <person name="Roger A.J."/>
        </authorList>
    </citation>
    <scope>NUCLEOTIDE SEQUENCE</scope>
    <source>
        <strain evidence="3">Schooner1</strain>
    </source>
</reference>
<accession>A0ABQ8Z9D3</accession>
<dbReference type="EMBL" id="JAOAOG010000032">
    <property type="protein sequence ID" value="KAJ6253393.1"/>
    <property type="molecule type" value="Genomic_DNA"/>
</dbReference>
<name>A0ABQ8Z9D3_9EUKA</name>
<keyword evidence="1" id="KW-0175">Coiled coil</keyword>
<feature type="transmembrane region" description="Helical" evidence="2">
    <location>
        <begin position="107"/>
        <end position="128"/>
    </location>
</feature>
<keyword evidence="4" id="KW-1185">Reference proteome</keyword>
<feature type="transmembrane region" description="Helical" evidence="2">
    <location>
        <begin position="69"/>
        <end position="87"/>
    </location>
</feature>
<evidence type="ECO:0000313" key="4">
    <source>
        <dbReference type="Proteomes" id="UP001150062"/>
    </source>
</evidence>